<sequence length="221" mass="24633">MNIIVVEDDERLGAAIKRALEQLTHAVMWLRTGNEALEALRQPDVDLVLLDLGLPNKDGVQVLREARREGIRTPILVMTARDSIEARVEGLDAGADDYVVKPFHLDELAARIRSLARRAQGLADNVIDAGPLRLDVGRMELSRDGERIELTRREFALMHVLMERAGRIVRRDTIERSVYGNESEVGPNALEVLVHALRRKLGADSIRTVRGFGYMVPTGTA</sequence>
<keyword evidence="13" id="KW-1185">Reference proteome</keyword>
<feature type="domain" description="OmpR/PhoB-type" evidence="11">
    <location>
        <begin position="124"/>
        <end position="218"/>
    </location>
</feature>
<dbReference type="EMBL" id="JZRB01000047">
    <property type="protein sequence ID" value="KJV27608.1"/>
    <property type="molecule type" value="Genomic_DNA"/>
</dbReference>
<dbReference type="PROSITE" id="PS50110">
    <property type="entry name" value="RESPONSE_REGULATORY"/>
    <property type="match status" value="1"/>
</dbReference>
<gene>
    <name evidence="12" type="ORF">VI08_17840</name>
</gene>
<evidence type="ECO:0000256" key="4">
    <source>
        <dbReference type="ARBA" id="ARBA00023012"/>
    </source>
</evidence>
<dbReference type="InterPro" id="IPR001867">
    <property type="entry name" value="OmpR/PhoB-type_DNA-bd"/>
</dbReference>
<dbReference type="Gene3D" id="6.10.250.690">
    <property type="match status" value="1"/>
</dbReference>
<accession>A0A0F3K8R6</accession>
<dbReference type="GO" id="GO:0000976">
    <property type="term" value="F:transcription cis-regulatory region binding"/>
    <property type="evidence" value="ECO:0007669"/>
    <property type="project" value="TreeGrafter"/>
</dbReference>
<dbReference type="InterPro" id="IPR036388">
    <property type="entry name" value="WH-like_DNA-bd_sf"/>
</dbReference>
<organism evidence="12 13">
    <name type="scientific">Luteibacter yeojuensis</name>
    <dbReference type="NCBI Taxonomy" id="345309"/>
    <lineage>
        <taxon>Bacteria</taxon>
        <taxon>Pseudomonadati</taxon>
        <taxon>Pseudomonadota</taxon>
        <taxon>Gammaproteobacteria</taxon>
        <taxon>Lysobacterales</taxon>
        <taxon>Rhodanobacteraceae</taxon>
        <taxon>Luteibacter</taxon>
    </lineage>
</organism>
<dbReference type="InterPro" id="IPR001789">
    <property type="entry name" value="Sig_transdc_resp-reg_receiver"/>
</dbReference>
<feature type="DNA-binding region" description="OmpR/PhoB-type" evidence="9">
    <location>
        <begin position="124"/>
        <end position="218"/>
    </location>
</feature>
<evidence type="ECO:0000256" key="1">
    <source>
        <dbReference type="ARBA" id="ARBA00004496"/>
    </source>
</evidence>
<keyword evidence="5" id="KW-0805">Transcription regulation</keyword>
<proteinExistence type="predicted"/>
<feature type="modified residue" description="4-aspartylphosphate" evidence="8">
    <location>
        <position position="51"/>
    </location>
</feature>
<evidence type="ECO:0000256" key="3">
    <source>
        <dbReference type="ARBA" id="ARBA00022553"/>
    </source>
</evidence>
<evidence type="ECO:0000256" key="2">
    <source>
        <dbReference type="ARBA" id="ARBA00022490"/>
    </source>
</evidence>
<evidence type="ECO:0000259" key="11">
    <source>
        <dbReference type="PROSITE" id="PS51755"/>
    </source>
</evidence>
<keyword evidence="7" id="KW-0804">Transcription</keyword>
<dbReference type="CDD" id="cd00383">
    <property type="entry name" value="trans_reg_C"/>
    <property type="match status" value="1"/>
</dbReference>
<dbReference type="GO" id="GO:0006355">
    <property type="term" value="P:regulation of DNA-templated transcription"/>
    <property type="evidence" value="ECO:0007669"/>
    <property type="project" value="InterPro"/>
</dbReference>
<dbReference type="InterPro" id="IPR011006">
    <property type="entry name" value="CheY-like_superfamily"/>
</dbReference>
<dbReference type="Pfam" id="PF00486">
    <property type="entry name" value="Trans_reg_C"/>
    <property type="match status" value="1"/>
</dbReference>
<evidence type="ECO:0000313" key="12">
    <source>
        <dbReference type="EMBL" id="KJV27608.1"/>
    </source>
</evidence>
<protein>
    <submittedName>
        <fullName evidence="12">XRE family transcriptional regulator</fullName>
    </submittedName>
</protein>
<keyword evidence="2" id="KW-0963">Cytoplasm</keyword>
<comment type="subcellular location">
    <subcellularLocation>
        <location evidence="1">Cytoplasm</location>
    </subcellularLocation>
</comment>
<dbReference type="RefSeq" id="WP_045830983.1">
    <property type="nucleotide sequence ID" value="NZ_JZRB01000047.1"/>
</dbReference>
<dbReference type="AlphaFoldDB" id="A0A0F3K8R6"/>
<dbReference type="GO" id="GO:0032993">
    <property type="term" value="C:protein-DNA complex"/>
    <property type="evidence" value="ECO:0007669"/>
    <property type="project" value="TreeGrafter"/>
</dbReference>
<dbReference type="SMART" id="SM00862">
    <property type="entry name" value="Trans_reg_C"/>
    <property type="match status" value="1"/>
</dbReference>
<dbReference type="SMART" id="SM00448">
    <property type="entry name" value="REC"/>
    <property type="match status" value="1"/>
</dbReference>
<dbReference type="SUPFAM" id="SSF52172">
    <property type="entry name" value="CheY-like"/>
    <property type="match status" value="1"/>
</dbReference>
<evidence type="ECO:0000256" key="9">
    <source>
        <dbReference type="PROSITE-ProRule" id="PRU01091"/>
    </source>
</evidence>
<feature type="domain" description="Response regulatory" evidence="10">
    <location>
        <begin position="2"/>
        <end position="116"/>
    </location>
</feature>
<dbReference type="Gene3D" id="1.10.10.10">
    <property type="entry name" value="Winged helix-like DNA-binding domain superfamily/Winged helix DNA-binding domain"/>
    <property type="match status" value="1"/>
</dbReference>
<reference evidence="12 13" key="1">
    <citation type="submission" date="2015-03" db="EMBL/GenBank/DDBJ databases">
        <title>Draft genome sequence of Luteibacter yeojuensis strain SU11.</title>
        <authorList>
            <person name="Sulaiman J."/>
            <person name="Priya K."/>
            <person name="Chan K.-G."/>
        </authorList>
    </citation>
    <scope>NUCLEOTIDE SEQUENCE [LARGE SCALE GENOMIC DNA]</scope>
    <source>
        <strain evidence="12 13">SU11</strain>
    </source>
</reference>
<keyword evidence="3 8" id="KW-0597">Phosphoprotein</keyword>
<dbReference type="PANTHER" id="PTHR48111:SF35">
    <property type="entry name" value="TRANSCRIPTIONAL REGULATORY PROTEIN QSEB"/>
    <property type="match status" value="1"/>
</dbReference>
<dbReference type="Pfam" id="PF00072">
    <property type="entry name" value="Response_reg"/>
    <property type="match status" value="1"/>
</dbReference>
<keyword evidence="6 9" id="KW-0238">DNA-binding</keyword>
<keyword evidence="4" id="KW-0902">Two-component regulatory system</keyword>
<dbReference type="Gene3D" id="3.40.50.2300">
    <property type="match status" value="1"/>
</dbReference>
<name>A0A0F3K8R6_9GAMM</name>
<evidence type="ECO:0000256" key="5">
    <source>
        <dbReference type="ARBA" id="ARBA00023015"/>
    </source>
</evidence>
<dbReference type="InterPro" id="IPR039420">
    <property type="entry name" value="WalR-like"/>
</dbReference>
<dbReference type="OrthoDB" id="9802426at2"/>
<evidence type="ECO:0000313" key="13">
    <source>
        <dbReference type="Proteomes" id="UP000033651"/>
    </source>
</evidence>
<dbReference type="PATRIC" id="fig|345309.4.peg.3354"/>
<evidence type="ECO:0000256" key="7">
    <source>
        <dbReference type="ARBA" id="ARBA00023163"/>
    </source>
</evidence>
<evidence type="ECO:0000259" key="10">
    <source>
        <dbReference type="PROSITE" id="PS50110"/>
    </source>
</evidence>
<evidence type="ECO:0000256" key="8">
    <source>
        <dbReference type="PROSITE-ProRule" id="PRU00169"/>
    </source>
</evidence>
<dbReference type="GO" id="GO:0000156">
    <property type="term" value="F:phosphorelay response regulator activity"/>
    <property type="evidence" value="ECO:0007669"/>
    <property type="project" value="TreeGrafter"/>
</dbReference>
<dbReference type="PANTHER" id="PTHR48111">
    <property type="entry name" value="REGULATOR OF RPOS"/>
    <property type="match status" value="1"/>
</dbReference>
<evidence type="ECO:0000256" key="6">
    <source>
        <dbReference type="ARBA" id="ARBA00023125"/>
    </source>
</evidence>
<dbReference type="GO" id="GO:0005829">
    <property type="term" value="C:cytosol"/>
    <property type="evidence" value="ECO:0007669"/>
    <property type="project" value="TreeGrafter"/>
</dbReference>
<dbReference type="Proteomes" id="UP000033651">
    <property type="component" value="Unassembled WGS sequence"/>
</dbReference>
<comment type="caution">
    <text evidence="12">The sequence shown here is derived from an EMBL/GenBank/DDBJ whole genome shotgun (WGS) entry which is preliminary data.</text>
</comment>
<dbReference type="PROSITE" id="PS51755">
    <property type="entry name" value="OMPR_PHOB"/>
    <property type="match status" value="1"/>
</dbReference>